<dbReference type="AlphaFoldDB" id="A0A2I0UJX1"/>
<reference evidence="2" key="1">
    <citation type="submission" date="2017-11" db="EMBL/GenBank/DDBJ databases">
        <authorList>
            <person name="Lima N.C."/>
            <person name="Parody-Merino A.M."/>
            <person name="Battley P.F."/>
            <person name="Fidler A.E."/>
            <person name="Prosdocimi F."/>
        </authorList>
    </citation>
    <scope>NUCLEOTIDE SEQUENCE [LARGE SCALE GENOMIC DNA]</scope>
</reference>
<evidence type="ECO:0000313" key="2">
    <source>
        <dbReference type="Proteomes" id="UP000233556"/>
    </source>
</evidence>
<gene>
    <name evidence="1" type="ORF">llap_3400</name>
</gene>
<proteinExistence type="predicted"/>
<organism evidence="1 2">
    <name type="scientific">Limosa lapponica baueri</name>
    <dbReference type="NCBI Taxonomy" id="1758121"/>
    <lineage>
        <taxon>Eukaryota</taxon>
        <taxon>Metazoa</taxon>
        <taxon>Chordata</taxon>
        <taxon>Craniata</taxon>
        <taxon>Vertebrata</taxon>
        <taxon>Euteleostomi</taxon>
        <taxon>Archelosauria</taxon>
        <taxon>Archosauria</taxon>
        <taxon>Dinosauria</taxon>
        <taxon>Saurischia</taxon>
        <taxon>Theropoda</taxon>
        <taxon>Coelurosauria</taxon>
        <taxon>Aves</taxon>
        <taxon>Neognathae</taxon>
        <taxon>Neoaves</taxon>
        <taxon>Charadriiformes</taxon>
        <taxon>Scolopacidae</taxon>
        <taxon>Limosa</taxon>
    </lineage>
</organism>
<keyword evidence="2" id="KW-1185">Reference proteome</keyword>
<accession>A0A2I0UJX1</accession>
<evidence type="ECO:0000313" key="1">
    <source>
        <dbReference type="EMBL" id="PKU46298.1"/>
    </source>
</evidence>
<sequence>MWNFDVHKVLAVSSSGILQRLGNAPQQGIWLCLAGALLYPQECGDNLPAGTPAPPVPLTEEDGRLDPADFRIHLIFKNSFQPVRDFHVALDNPDGVLG</sequence>
<dbReference type="EMBL" id="KZ505717">
    <property type="protein sequence ID" value="PKU46298.1"/>
    <property type="molecule type" value="Genomic_DNA"/>
</dbReference>
<reference evidence="2" key="2">
    <citation type="submission" date="2017-12" db="EMBL/GenBank/DDBJ databases">
        <title>Genome sequence of the Bar-tailed Godwit (Limosa lapponica baueri).</title>
        <authorList>
            <person name="Lima N.C.B."/>
            <person name="Parody-Merino A.M."/>
            <person name="Battley P.F."/>
            <person name="Fidler A.E."/>
            <person name="Prosdocimi F."/>
        </authorList>
    </citation>
    <scope>NUCLEOTIDE SEQUENCE [LARGE SCALE GENOMIC DNA]</scope>
</reference>
<dbReference type="Proteomes" id="UP000233556">
    <property type="component" value="Unassembled WGS sequence"/>
</dbReference>
<protein>
    <submittedName>
        <fullName evidence="1">Uncharacterized protein</fullName>
    </submittedName>
</protein>
<name>A0A2I0UJX1_LIMLA</name>